<dbReference type="PANTHER" id="PTHR32494">
    <property type="entry name" value="ALLANTOATE DEIMINASE-RELATED"/>
    <property type="match status" value="1"/>
</dbReference>
<dbReference type="Proteomes" id="UP001606305">
    <property type="component" value="Unassembled WGS sequence"/>
</dbReference>
<dbReference type="NCBIfam" id="TIGR03164">
    <property type="entry name" value="UHCUDC"/>
    <property type="match status" value="1"/>
</dbReference>
<dbReference type="EC" id="4.1.1.97" evidence="9"/>
<protein>
    <submittedName>
        <fullName evidence="9">2-oxo-4-hydroxy-4-carboxy-5-ureidoimidazoline decarboxylase</fullName>
        <ecNumber evidence="9">4.1.1.97</ecNumber>
    </submittedName>
</protein>
<dbReference type="InterPro" id="IPR036778">
    <property type="entry name" value="OHCU_decarboxylase_sf"/>
</dbReference>
<sequence>MPLTVDQLNHASAADFVALLDGTYEHSPWIAERAAAARPFKSLAALKVALARVVREATVDEQLGLIRAHPELAGKAAVAGELTAESTNEQQKAGLTACTPEEFAKLHKLNADYNARFGFPFILAVRGPRGTGFTRQDIIATFERRLRAHPEVERAECLRQIHRIAEIRLNDKFGVEPKLGQQLWDWAAELAAHSDTEDFLTCTYATPAHTAVAAQLMAWMRDCGFDDVTRDAVGNVVGVYHGTGEVSTQQRLLTGSHYDTVRRAGRFDGRLGIFVPMLAVRELHRATRRLPFGIEVVGFSEEECQRFPADFLASSALIGRFDPTWLDGTDAAGVTLRDAMQAAGLPGTFESIAALRRDPSRYLGFVEVHIEQGPVLDSLDLPLGLVTSINGSRRYTGEIVGLASHAGTTPMGQRRDAAAGVAELILFVEQRAAAVPDVVGTVGMLEVPSGSINVIPGRCRFSLDLRATTDAARDALDTDVRAKLDEICQRRGLSHTLQPTLAANAAPSDAAWQSRWEAAVTELGLPLHRLPSGAGHDAMKMHELLPQAMLFVRGGNGGISHNPLESVTVDDAELAVRAFELLCQNLVAQSRGT</sequence>
<keyword evidence="6" id="KW-0378">Hydrolase</keyword>
<dbReference type="InterPro" id="IPR018020">
    <property type="entry name" value="OHCU_decarboxylase"/>
</dbReference>
<dbReference type="Pfam" id="PF01546">
    <property type="entry name" value="Peptidase_M20"/>
    <property type="match status" value="1"/>
</dbReference>
<evidence type="ECO:0000256" key="3">
    <source>
        <dbReference type="ARBA" id="ARBA00011738"/>
    </source>
</evidence>
<comment type="cofactor">
    <cofactor evidence="1">
        <name>Mn(2+)</name>
        <dbReference type="ChEBI" id="CHEBI:29035"/>
    </cofactor>
</comment>
<dbReference type="Gene3D" id="3.40.630.10">
    <property type="entry name" value="Zn peptidases"/>
    <property type="match status" value="1"/>
</dbReference>
<dbReference type="SUPFAM" id="SSF55031">
    <property type="entry name" value="Bacterial exopeptidase dimerisation domain"/>
    <property type="match status" value="1"/>
</dbReference>
<evidence type="ECO:0000256" key="7">
    <source>
        <dbReference type="ARBA" id="ARBA00023211"/>
    </source>
</evidence>
<organism evidence="9 10">
    <name type="scientific">Pelomonas nitida</name>
    <dbReference type="NCBI Taxonomy" id="3299027"/>
    <lineage>
        <taxon>Bacteria</taxon>
        <taxon>Pseudomonadati</taxon>
        <taxon>Pseudomonadota</taxon>
        <taxon>Betaproteobacteria</taxon>
        <taxon>Burkholderiales</taxon>
        <taxon>Sphaerotilaceae</taxon>
        <taxon>Roseateles</taxon>
    </lineage>
</organism>
<evidence type="ECO:0000256" key="4">
    <source>
        <dbReference type="ARBA" id="ARBA00022631"/>
    </source>
</evidence>
<evidence type="ECO:0000256" key="6">
    <source>
        <dbReference type="ARBA" id="ARBA00022801"/>
    </source>
</evidence>
<feature type="domain" description="Oxo-4-hydroxy-4-carboxy-5-ureidoimidazoline decarboxylase" evidence="8">
    <location>
        <begin position="9"/>
        <end position="170"/>
    </location>
</feature>
<dbReference type="InterPro" id="IPR036264">
    <property type="entry name" value="Bact_exopeptidase_dim_dom"/>
</dbReference>
<comment type="subunit">
    <text evidence="3">Homodimer.</text>
</comment>
<dbReference type="RefSeq" id="WP_394491660.1">
    <property type="nucleotide sequence ID" value="NZ_JBIGIA010000024.1"/>
</dbReference>
<accession>A0ABW7GCH7</accession>
<keyword evidence="7" id="KW-0464">Manganese</keyword>
<evidence type="ECO:0000259" key="8">
    <source>
        <dbReference type="Pfam" id="PF09349"/>
    </source>
</evidence>
<dbReference type="SUPFAM" id="SSF158694">
    <property type="entry name" value="UraD-Like"/>
    <property type="match status" value="1"/>
</dbReference>
<keyword evidence="4" id="KW-0659">Purine metabolism</keyword>
<dbReference type="InterPro" id="IPR002933">
    <property type="entry name" value="Peptidase_M20"/>
</dbReference>
<evidence type="ECO:0000256" key="5">
    <source>
        <dbReference type="ARBA" id="ARBA00022723"/>
    </source>
</evidence>
<dbReference type="SUPFAM" id="SSF53187">
    <property type="entry name" value="Zn-dependent exopeptidases"/>
    <property type="match status" value="1"/>
</dbReference>
<evidence type="ECO:0000256" key="2">
    <source>
        <dbReference type="ARBA" id="ARBA00006153"/>
    </source>
</evidence>
<dbReference type="InterPro" id="IPR017580">
    <property type="entry name" value="OHCU_decarboxylase-1"/>
</dbReference>
<dbReference type="EMBL" id="JBIGIA010000024">
    <property type="protein sequence ID" value="MFG6459549.1"/>
    <property type="molecule type" value="Genomic_DNA"/>
</dbReference>
<dbReference type="InterPro" id="IPR010158">
    <property type="entry name" value="Amidase_Cbmase"/>
</dbReference>
<evidence type="ECO:0000313" key="10">
    <source>
        <dbReference type="Proteomes" id="UP001606305"/>
    </source>
</evidence>
<proteinExistence type="inferred from homology"/>
<name>A0ABW7GCH7_9BURK</name>
<dbReference type="Pfam" id="PF09349">
    <property type="entry name" value="OHCU_decarbox"/>
    <property type="match status" value="1"/>
</dbReference>
<dbReference type="PANTHER" id="PTHR32494:SF19">
    <property type="entry name" value="ALLANTOATE DEIMINASE-RELATED"/>
    <property type="match status" value="1"/>
</dbReference>
<keyword evidence="5" id="KW-0479">Metal-binding</keyword>
<keyword evidence="10" id="KW-1185">Reference proteome</keyword>
<keyword evidence="9" id="KW-0456">Lyase</keyword>
<dbReference type="GO" id="GO:0051997">
    <property type="term" value="F:2-oxo-4-hydroxy-4-carboxy-5-ureidoimidazoline decarboxylase activity"/>
    <property type="evidence" value="ECO:0007669"/>
    <property type="project" value="UniProtKB-EC"/>
</dbReference>
<comment type="similarity">
    <text evidence="2">Belongs to the peptidase M20 family.</text>
</comment>
<evidence type="ECO:0000313" key="9">
    <source>
        <dbReference type="EMBL" id="MFG6459549.1"/>
    </source>
</evidence>
<dbReference type="Gene3D" id="1.10.3330.10">
    <property type="entry name" value="Oxo-4-hydroxy-4-carboxy-5-ureidoimidazoline decarboxylase"/>
    <property type="match status" value="1"/>
</dbReference>
<dbReference type="Gene3D" id="3.30.70.360">
    <property type="match status" value="1"/>
</dbReference>
<evidence type="ECO:0000256" key="1">
    <source>
        <dbReference type="ARBA" id="ARBA00001936"/>
    </source>
</evidence>
<dbReference type="CDD" id="cd03884">
    <property type="entry name" value="M20_bAS"/>
    <property type="match status" value="1"/>
</dbReference>
<dbReference type="NCBIfam" id="TIGR01879">
    <property type="entry name" value="hydantase"/>
    <property type="match status" value="1"/>
</dbReference>
<reference evidence="9 10" key="1">
    <citation type="submission" date="2024-09" db="EMBL/GenBank/DDBJ databases">
        <title>Novel species of the genus Pelomonas and Roseateles isolated from streams.</title>
        <authorList>
            <person name="Lu H."/>
        </authorList>
    </citation>
    <scope>NUCLEOTIDE SEQUENCE [LARGE SCALE GENOMIC DNA]</scope>
    <source>
        <strain evidence="9 10">BYS96W</strain>
    </source>
</reference>
<gene>
    <name evidence="9" type="primary">uraD</name>
    <name evidence="9" type="ORF">ACG00X_22170</name>
</gene>
<comment type="caution">
    <text evidence="9">The sequence shown here is derived from an EMBL/GenBank/DDBJ whole genome shotgun (WGS) entry which is preliminary data.</text>
</comment>